<sequence length="1435" mass="165283">MSHPINELKRRLEDDSTPLPKRLRLAKNVVFSHHFPTSPKERVIGEWLEALTGSNKVTSKDLKDVLSWLNNVDDFTVDLKYKLIKIVSQYLHNTIIQDDDIQFITAFIENSKLSAQLSIQINDYLSITMTLLQHLATETTSVLLINKLLDNIVRYYKDCKKKFEFIVKFIEEENLETVFSFLNTESKEKVVDVCQNILFPINKRTFYARYLNNLIRKDDLTHLLQAKNDNIESVMKIINVFINSKGNQQFLCDFIKIFVCCFKTESQLLFAFYIVAVNCLNVKQAYIKTATKFKPILFEGNEVKIKRSIFLSMLEVLLENDVDVNVHLRDTLNEQSKETKKTFLLFLQDVILATIKERKPDKATLNIIKIALKLDPTLVDKTMFQILPQIMVAKKSSSLQDTYVETMNILLQTLFKLSKGINFVHNMLPHLKTHLENVDEDQENFKEKLNESIMSNSDSDKFKSKIVTCFDILPENCLELYGKLTSELMFRQNKDLLLLLKKDLEDCLSSLEENACPSVLTLTELLAAILSTVLRHNKMADHTVPLPISEDYWASYHNFEMQCLTKFGKCLLKLDYNSLLLKSFLHICVSLAQLKILNLKYSNVKLEFPQNQDGEVFDLTLILPCLNAEQWEQIASKVDDENAPLFNNLLLIKTMAIYLTTSNDKEIIIDTKTHLIKQLSVSCKTFDSYYFEALFANLDKNQNKQVAKSLVKIYAVDSDASIFHCESVAKNKNLLTALTFEVLKNVAKNFENASSLSKGLGKDFDIETFLKDVDVKEYFDNLSVGDSDEITKYLEVLKNLQIYYLDENCQLTTIFILLTCKKGCNSKKIKRTIDNIQQSIFELTPKTPDIFKIFPVPYLFDFDNGILKLFKLHAKTANHVLVVKNILEFATRQVKKDPEVIKTLVKQLLKHYKKKEIRSIDDFSEEVFQIICIVLPLISKERKNSATSVPKSILTGLQEDLNQAMLDSFKSVDFGKDILNTSNADASVISENGMAILNAMGAYTLILTKSCESNDGKDLKSMDCLWSGLEFFVQNALHFVESSETKNLHVGTSINLLTIVLRYIKKLELHDIFKDKDKLFLQIWRAVKTRLFMAFDHRQKKNDSCLEELTATLKYLSELSSVEVFANHFVPDLNTLTILKKPTILLKNEEITSTQIISRRVLKYLCLNILNSYITEAKCVAFSKLIFRSTKNLRFWIQQHYEGEVHTGNEVHVVKIEDSICELLKFDLDVLSEVILAAKKINLEYKFIDAIFELQQLIFYLLGRNSIDTRCEISWRSFFMLFEGSVAILNSMILSRDELLEDRWPCLMQCYKALVLCMCERSTNDFDIDRNTEHKLAEIAHSIEKLTQSITKRKSHVSRIAAYAVADFCFCLEKSPPPKMIRQHLENSIVLLIQVSDSNYAMSFLRRGLAGAIGQMTLTNMYSMYKRYHKYVGNA</sequence>
<proteinExistence type="predicted"/>
<evidence type="ECO:0000313" key="3">
    <source>
        <dbReference type="Proteomes" id="UP000663880"/>
    </source>
</evidence>
<evidence type="ECO:0000259" key="1">
    <source>
        <dbReference type="Pfam" id="PF10441"/>
    </source>
</evidence>
<keyword evidence="3" id="KW-1185">Reference proteome</keyword>
<organism evidence="2 3">
    <name type="scientific">Pieris macdunnoughi</name>
    <dbReference type="NCBI Taxonomy" id="345717"/>
    <lineage>
        <taxon>Eukaryota</taxon>
        <taxon>Metazoa</taxon>
        <taxon>Ecdysozoa</taxon>
        <taxon>Arthropoda</taxon>
        <taxon>Hexapoda</taxon>
        <taxon>Insecta</taxon>
        <taxon>Pterygota</taxon>
        <taxon>Neoptera</taxon>
        <taxon>Endopterygota</taxon>
        <taxon>Lepidoptera</taxon>
        <taxon>Glossata</taxon>
        <taxon>Ditrysia</taxon>
        <taxon>Papilionoidea</taxon>
        <taxon>Pieridae</taxon>
        <taxon>Pierinae</taxon>
        <taxon>Pieris</taxon>
    </lineage>
</organism>
<protein>
    <recommendedName>
        <fullName evidence="1">Nucleolar 27S pre-rRNA processing Urb2/Npa2 C-terminal domain-containing protein</fullName>
    </recommendedName>
</protein>
<gene>
    <name evidence="2" type="ORF">PMACD_LOCUS15078</name>
</gene>
<comment type="caution">
    <text evidence="2">The sequence shown here is derived from an EMBL/GenBank/DDBJ whole genome shotgun (WGS) entry which is preliminary data.</text>
</comment>
<dbReference type="OrthoDB" id="160374at2759"/>
<accession>A0A821XNL3</accession>
<dbReference type="EMBL" id="CAJOBZ010000069">
    <property type="protein sequence ID" value="CAF4944814.1"/>
    <property type="molecule type" value="Genomic_DNA"/>
</dbReference>
<name>A0A821XNL3_9NEOP</name>
<feature type="domain" description="Nucleolar 27S pre-rRNA processing Urb2/Npa2 C-terminal" evidence="1">
    <location>
        <begin position="1280"/>
        <end position="1433"/>
    </location>
</feature>
<evidence type="ECO:0000313" key="2">
    <source>
        <dbReference type="EMBL" id="CAF4944814.1"/>
    </source>
</evidence>
<dbReference type="Pfam" id="PF10441">
    <property type="entry name" value="Urb2"/>
    <property type="match status" value="1"/>
</dbReference>
<dbReference type="InterPro" id="IPR018849">
    <property type="entry name" value="Urb2/Npa2_C"/>
</dbReference>
<reference evidence="2" key="1">
    <citation type="submission" date="2021-02" db="EMBL/GenBank/DDBJ databases">
        <authorList>
            <person name="Steward A R."/>
        </authorList>
    </citation>
    <scope>NUCLEOTIDE SEQUENCE</scope>
</reference>
<dbReference type="Proteomes" id="UP000663880">
    <property type="component" value="Unassembled WGS sequence"/>
</dbReference>